<dbReference type="PROSITE" id="PS51635">
    <property type="entry name" value="PNPLA"/>
    <property type="match status" value="1"/>
</dbReference>
<gene>
    <name evidence="5" type="ORF">GGQ67_003218</name>
</gene>
<dbReference type="Gene3D" id="3.40.1090.10">
    <property type="entry name" value="Cytosolic phospholipase A2 catalytic domain"/>
    <property type="match status" value="1"/>
</dbReference>
<feature type="active site" description="Proton acceptor" evidence="3">
    <location>
        <position position="192"/>
    </location>
</feature>
<keyword evidence="3" id="KW-0442">Lipid degradation</keyword>
<dbReference type="PANTHER" id="PTHR32176">
    <property type="entry name" value="XYLOSE ISOMERASE"/>
    <property type="match status" value="1"/>
</dbReference>
<reference evidence="5 6" key="1">
    <citation type="submission" date="2020-08" db="EMBL/GenBank/DDBJ databases">
        <title>Genomic Encyclopedia of Type Strains, Phase IV (KMG-IV): sequencing the most valuable type-strain genomes for metagenomic binning, comparative biology and taxonomic classification.</title>
        <authorList>
            <person name="Goeker M."/>
        </authorList>
    </citation>
    <scope>NUCLEOTIDE SEQUENCE [LARGE SCALE GENOMIC DNA]</scope>
    <source>
        <strain evidence="5 6">DSM 26575</strain>
    </source>
</reference>
<sequence>MAKRFILSIDGGGIRGIIPAAILVNLAARLDGLPLHKAFDMIVGTSTGGIIAAGLTCPHPDDKKKAACTPADLLKLYVDDGAEIFKKPTGAAVFNPFGINDPRYKPDVLENKLQEKLGKATLDQGLSKVVITAYDIESRAALFMSNADAENSKFRFWEAARATSAAPTYFPPALIERIGETDRQQQHVALIDGGVFANDPILAAYVEARKQAWQDDELVFLSLGTGQQNRSVPYQEAKEWGIVGWMQVSNHTPLISILMQGQASTASYQANKLLNPPGTKLNFSTVVTRENAATLSYFRLDQQLTNAQNDALDDAGKDNIKQLQAIAASIIKDNAPALDEVAKRILANK</sequence>
<keyword evidence="6" id="KW-1185">Reference proteome</keyword>
<dbReference type="GO" id="GO:0047372">
    <property type="term" value="F:monoacylglycerol lipase activity"/>
    <property type="evidence" value="ECO:0007669"/>
    <property type="project" value="TreeGrafter"/>
</dbReference>
<comment type="caution">
    <text evidence="5">The sequence shown here is derived from an EMBL/GenBank/DDBJ whole genome shotgun (WGS) entry which is preliminary data.</text>
</comment>
<dbReference type="RefSeq" id="WP_183901094.1">
    <property type="nucleotide sequence ID" value="NZ_JACIDW010000010.1"/>
</dbReference>
<evidence type="ECO:0000256" key="2">
    <source>
        <dbReference type="ARBA" id="ARBA00023098"/>
    </source>
</evidence>
<keyword evidence="2 3" id="KW-0443">Lipid metabolism</keyword>
<feature type="short sequence motif" description="GXSXG" evidence="3">
    <location>
        <begin position="44"/>
        <end position="48"/>
    </location>
</feature>
<organism evidence="5 6">
    <name type="scientific">Rhizobium metallidurans</name>
    <dbReference type="NCBI Taxonomy" id="1265931"/>
    <lineage>
        <taxon>Bacteria</taxon>
        <taxon>Pseudomonadati</taxon>
        <taxon>Pseudomonadota</taxon>
        <taxon>Alphaproteobacteria</taxon>
        <taxon>Hyphomicrobiales</taxon>
        <taxon>Rhizobiaceae</taxon>
        <taxon>Rhizobium/Agrobacterium group</taxon>
        <taxon>Rhizobium</taxon>
    </lineage>
</organism>
<dbReference type="Proteomes" id="UP000582090">
    <property type="component" value="Unassembled WGS sequence"/>
</dbReference>
<dbReference type="PANTHER" id="PTHR32176:SF92">
    <property type="entry name" value="XYLOSE ISOMERASE"/>
    <property type="match status" value="1"/>
</dbReference>
<dbReference type="AlphaFoldDB" id="A0A7W6GC05"/>
<evidence type="ECO:0000313" key="6">
    <source>
        <dbReference type="Proteomes" id="UP000582090"/>
    </source>
</evidence>
<protein>
    <submittedName>
        <fullName evidence="5">Patatin-like phospholipase/acyl hydrolase</fullName>
    </submittedName>
</protein>
<feature type="active site" description="Nucleophile" evidence="3">
    <location>
        <position position="46"/>
    </location>
</feature>
<name>A0A7W6GC05_9HYPH</name>
<dbReference type="GO" id="GO:0004620">
    <property type="term" value="F:phospholipase activity"/>
    <property type="evidence" value="ECO:0007669"/>
    <property type="project" value="TreeGrafter"/>
</dbReference>
<dbReference type="GO" id="GO:0016042">
    <property type="term" value="P:lipid catabolic process"/>
    <property type="evidence" value="ECO:0007669"/>
    <property type="project" value="UniProtKB-UniRule"/>
</dbReference>
<dbReference type="SUPFAM" id="SSF52151">
    <property type="entry name" value="FabD/lysophospholipase-like"/>
    <property type="match status" value="1"/>
</dbReference>
<dbReference type="Pfam" id="PF01734">
    <property type="entry name" value="Patatin"/>
    <property type="match status" value="1"/>
</dbReference>
<dbReference type="InterPro" id="IPR002641">
    <property type="entry name" value="PNPLA_dom"/>
</dbReference>
<feature type="domain" description="PNPLA" evidence="4">
    <location>
        <begin position="7"/>
        <end position="205"/>
    </location>
</feature>
<dbReference type="InterPro" id="IPR016035">
    <property type="entry name" value="Acyl_Trfase/lysoPLipase"/>
</dbReference>
<feature type="short sequence motif" description="GXGXXG" evidence="3">
    <location>
        <begin position="11"/>
        <end position="16"/>
    </location>
</feature>
<accession>A0A7W6GC05</accession>
<feature type="short sequence motif" description="DGA/G" evidence="3">
    <location>
        <begin position="192"/>
        <end position="194"/>
    </location>
</feature>
<keyword evidence="3 5" id="KW-0378">Hydrolase</keyword>
<comment type="similarity">
    <text evidence="1">Belongs to the patatin family.</text>
</comment>
<dbReference type="EMBL" id="JACIDW010000010">
    <property type="protein sequence ID" value="MBB3965545.1"/>
    <property type="molecule type" value="Genomic_DNA"/>
</dbReference>
<evidence type="ECO:0000313" key="5">
    <source>
        <dbReference type="EMBL" id="MBB3965545.1"/>
    </source>
</evidence>
<evidence type="ECO:0000256" key="1">
    <source>
        <dbReference type="ARBA" id="ARBA00010240"/>
    </source>
</evidence>
<evidence type="ECO:0000259" key="4">
    <source>
        <dbReference type="PROSITE" id="PS51635"/>
    </source>
</evidence>
<evidence type="ECO:0000256" key="3">
    <source>
        <dbReference type="PROSITE-ProRule" id="PRU01161"/>
    </source>
</evidence>
<proteinExistence type="inferred from homology"/>